<dbReference type="Proteomes" id="UP000029981">
    <property type="component" value="Chromosome 4"/>
</dbReference>
<reference evidence="1 2" key="4">
    <citation type="journal article" date="2011" name="BMC Genomics">
        <title>RNA-Seq improves annotation of protein-coding genes in the cucumber genome.</title>
        <authorList>
            <person name="Li Z."/>
            <person name="Zhang Z."/>
            <person name="Yan P."/>
            <person name="Huang S."/>
            <person name="Fei Z."/>
            <person name="Lin K."/>
        </authorList>
    </citation>
    <scope>NUCLEOTIDE SEQUENCE [LARGE SCALE GENOMIC DNA]</scope>
    <source>
        <strain evidence="2">cv. 9930</strain>
    </source>
</reference>
<dbReference type="AlphaFoldDB" id="A0A0A0KYF7"/>
<dbReference type="PANTHER" id="PTHR33148">
    <property type="entry name" value="PLASTID MOVEMENT IMPAIRED PROTEIN-RELATED"/>
    <property type="match status" value="1"/>
</dbReference>
<proteinExistence type="predicted"/>
<reference evidence="1 2" key="3">
    <citation type="journal article" date="2010" name="BMC Genomics">
        <title>Transcriptome sequencing and comparative analysis of cucumber flowers with different sex types.</title>
        <authorList>
            <person name="Guo S."/>
            <person name="Zheng Y."/>
            <person name="Joung J.G."/>
            <person name="Liu S."/>
            <person name="Zhang Z."/>
            <person name="Crasta O.R."/>
            <person name="Sobral B.W."/>
            <person name="Xu Y."/>
            <person name="Huang S."/>
            <person name="Fei Z."/>
        </authorList>
    </citation>
    <scope>NUCLEOTIDE SEQUENCE [LARGE SCALE GENOMIC DNA]</scope>
    <source>
        <strain evidence="2">cv. 9930</strain>
    </source>
</reference>
<dbReference type="OMA" id="CKSAACD"/>
<reference evidence="1 2" key="2">
    <citation type="journal article" date="2009" name="PLoS ONE">
        <title>An integrated genetic and cytogenetic map of the cucumber genome.</title>
        <authorList>
            <person name="Ren Y."/>
            <person name="Zhang Z."/>
            <person name="Liu J."/>
            <person name="Staub J.E."/>
            <person name="Han Y."/>
            <person name="Cheng Z."/>
            <person name="Li X."/>
            <person name="Lu J."/>
            <person name="Miao H."/>
            <person name="Kang H."/>
            <person name="Xie B."/>
            <person name="Gu X."/>
            <person name="Wang X."/>
            <person name="Du Y."/>
            <person name="Jin W."/>
            <person name="Huang S."/>
        </authorList>
    </citation>
    <scope>NUCLEOTIDE SEQUENCE [LARGE SCALE GENOMIC DNA]</scope>
    <source>
        <strain evidence="2">cv. 9930</strain>
    </source>
</reference>
<keyword evidence="2" id="KW-1185">Reference proteome</keyword>
<evidence type="ECO:0000313" key="1">
    <source>
        <dbReference type="EMBL" id="KGN53422.1"/>
    </source>
</evidence>
<dbReference type="PANTHER" id="PTHR33148:SF33">
    <property type="entry name" value="DUF4228 DOMAIN PROTEIN"/>
    <property type="match status" value="1"/>
</dbReference>
<name>A0A0A0KYF7_CUCSA</name>
<dbReference type="OrthoDB" id="1916282at2759"/>
<gene>
    <name evidence="1" type="ORF">Csa_4G052720</name>
</gene>
<protein>
    <submittedName>
        <fullName evidence="1">Uncharacterized protein</fullName>
    </submittedName>
</protein>
<dbReference type="InterPro" id="IPR025322">
    <property type="entry name" value="PADRE_dom"/>
</dbReference>
<dbReference type="Pfam" id="PF14009">
    <property type="entry name" value="PADRE"/>
    <property type="match status" value="1"/>
</dbReference>
<dbReference type="KEGG" id="csv:105435189"/>
<dbReference type="Gramene" id="KGN53422">
    <property type="protein sequence ID" value="KGN53422"/>
    <property type="gene ID" value="Csa_4G052720"/>
</dbReference>
<dbReference type="EMBL" id="CM002925">
    <property type="protein sequence ID" value="KGN53422.1"/>
    <property type="molecule type" value="Genomic_DNA"/>
</dbReference>
<accession>A0A0A0KYF7</accession>
<sequence>MSSAINEVEEKALKIAMGNCSLKGMAVDCEKPIRILTDSGHIINFHGPKQVHQILNNYPPGIYGVFRRPNLSSPLPVSEPLDAGKSYFLLPLSQSTNDGESPLPVPPPSKDVGSESGLEVLPAGGNGVWRVKLVIDTKQLGEILAEEGNTEALIERMRAAAATAAVQSPRRGKIGGWKPMWGNWFKFFPIDVGNSNKAQMKVFNY</sequence>
<evidence type="ECO:0000313" key="2">
    <source>
        <dbReference type="Proteomes" id="UP000029981"/>
    </source>
</evidence>
<reference evidence="1 2" key="1">
    <citation type="journal article" date="2009" name="Nat. Genet.">
        <title>The genome of the cucumber, Cucumis sativus L.</title>
        <authorList>
            <person name="Huang S."/>
            <person name="Li R."/>
            <person name="Zhang Z."/>
            <person name="Li L."/>
            <person name="Gu X."/>
            <person name="Fan W."/>
            <person name="Lucas W.J."/>
            <person name="Wang X."/>
            <person name="Xie B."/>
            <person name="Ni P."/>
            <person name="Ren Y."/>
            <person name="Zhu H."/>
            <person name="Li J."/>
            <person name="Lin K."/>
            <person name="Jin W."/>
            <person name="Fei Z."/>
            <person name="Li G."/>
            <person name="Staub J."/>
            <person name="Kilian A."/>
            <person name="van der Vossen E.A."/>
            <person name="Wu Y."/>
            <person name="Guo J."/>
            <person name="He J."/>
            <person name="Jia Z."/>
            <person name="Ren Y."/>
            <person name="Tian G."/>
            <person name="Lu Y."/>
            <person name="Ruan J."/>
            <person name="Qian W."/>
            <person name="Wang M."/>
            <person name="Huang Q."/>
            <person name="Li B."/>
            <person name="Xuan Z."/>
            <person name="Cao J."/>
            <person name="Asan"/>
            <person name="Wu Z."/>
            <person name="Zhang J."/>
            <person name="Cai Q."/>
            <person name="Bai Y."/>
            <person name="Zhao B."/>
            <person name="Han Y."/>
            <person name="Li Y."/>
            <person name="Li X."/>
            <person name="Wang S."/>
            <person name="Shi Q."/>
            <person name="Liu S."/>
            <person name="Cho W.K."/>
            <person name="Kim J.Y."/>
            <person name="Xu Y."/>
            <person name="Heller-Uszynska K."/>
            <person name="Miao H."/>
            <person name="Cheng Z."/>
            <person name="Zhang S."/>
            <person name="Wu J."/>
            <person name="Yang Y."/>
            <person name="Kang H."/>
            <person name="Li M."/>
            <person name="Liang H."/>
            <person name="Ren X."/>
            <person name="Shi Z."/>
            <person name="Wen M."/>
            <person name="Jian M."/>
            <person name="Yang H."/>
            <person name="Zhang G."/>
            <person name="Yang Z."/>
            <person name="Chen R."/>
            <person name="Liu S."/>
            <person name="Li J."/>
            <person name="Ma L."/>
            <person name="Liu H."/>
            <person name="Zhou Y."/>
            <person name="Zhao J."/>
            <person name="Fang X."/>
            <person name="Li G."/>
            <person name="Fang L."/>
            <person name="Li Y."/>
            <person name="Liu D."/>
            <person name="Zheng H."/>
            <person name="Zhang Y."/>
            <person name="Qin N."/>
            <person name="Li Z."/>
            <person name="Yang G."/>
            <person name="Yang S."/>
            <person name="Bolund L."/>
            <person name="Kristiansen K."/>
            <person name="Zheng H."/>
            <person name="Li S."/>
            <person name="Zhang X."/>
            <person name="Yang H."/>
            <person name="Wang J."/>
            <person name="Sun R."/>
            <person name="Zhang B."/>
            <person name="Jiang S."/>
            <person name="Wang J."/>
            <person name="Du Y."/>
            <person name="Li S."/>
        </authorList>
    </citation>
    <scope>NUCLEOTIDE SEQUENCE [LARGE SCALE GENOMIC DNA]</scope>
    <source>
        <strain evidence="2">cv. 9930</strain>
    </source>
</reference>
<organism evidence="1 2">
    <name type="scientific">Cucumis sativus</name>
    <name type="common">Cucumber</name>
    <dbReference type="NCBI Taxonomy" id="3659"/>
    <lineage>
        <taxon>Eukaryota</taxon>
        <taxon>Viridiplantae</taxon>
        <taxon>Streptophyta</taxon>
        <taxon>Embryophyta</taxon>
        <taxon>Tracheophyta</taxon>
        <taxon>Spermatophyta</taxon>
        <taxon>Magnoliopsida</taxon>
        <taxon>eudicotyledons</taxon>
        <taxon>Gunneridae</taxon>
        <taxon>Pentapetalae</taxon>
        <taxon>rosids</taxon>
        <taxon>fabids</taxon>
        <taxon>Cucurbitales</taxon>
        <taxon>Cucurbitaceae</taxon>
        <taxon>Benincaseae</taxon>
        <taxon>Cucumis</taxon>
    </lineage>
</organism>